<gene>
    <name evidence="1" type="ORF">B8A44_08200</name>
</gene>
<accession>A0A328KK86</accession>
<comment type="caution">
    <text evidence="1">The sequence shown here is derived from an EMBL/GenBank/DDBJ whole genome shotgun (WGS) entry which is preliminary data.</text>
</comment>
<organism evidence="1 2">
    <name type="scientific">Dolosigranulum pigrum</name>
    <dbReference type="NCBI Taxonomy" id="29394"/>
    <lineage>
        <taxon>Bacteria</taxon>
        <taxon>Bacillati</taxon>
        <taxon>Bacillota</taxon>
        <taxon>Bacilli</taxon>
        <taxon>Lactobacillales</taxon>
        <taxon>Carnobacteriaceae</taxon>
        <taxon>Dolosigranulum</taxon>
    </lineage>
</organism>
<name>A0A328KK86_9LACT</name>
<proteinExistence type="predicted"/>
<sequence>MSLLEAKRCTPADFEIYKLARRVKRQQEHESLALQAWFNQSVQATKKKGKKHVSKYEKFNDFYDSEEMFYSIFHPDYKKPKQNITLADLNRRINRKEADHGRL</sequence>
<dbReference type="AlphaFoldDB" id="A0A328KK86"/>
<evidence type="ECO:0000313" key="1">
    <source>
        <dbReference type="EMBL" id="RAN62241.1"/>
    </source>
</evidence>
<reference evidence="1 2" key="1">
    <citation type="submission" date="2017-03" db="EMBL/GenBank/DDBJ databases">
        <title>wgs assembly of Dolosigranulum pigrum KPL CDC strains.</title>
        <authorList>
            <person name="Brugger S.D."/>
            <person name="Pettigrew M."/>
            <person name="Kong Y."/>
            <person name="Lemon K.P."/>
        </authorList>
    </citation>
    <scope>NUCLEOTIDE SEQUENCE [LARGE SCALE GENOMIC DNA]</scope>
    <source>
        <strain evidence="1 2">KPL1931_CDC4294-98</strain>
    </source>
</reference>
<evidence type="ECO:0000313" key="2">
    <source>
        <dbReference type="Proteomes" id="UP000249099"/>
    </source>
</evidence>
<dbReference type="Proteomes" id="UP000249099">
    <property type="component" value="Unassembled WGS sequence"/>
</dbReference>
<protein>
    <submittedName>
        <fullName evidence="1">Uncharacterized protein</fullName>
    </submittedName>
</protein>
<dbReference type="EMBL" id="NAQV01000026">
    <property type="protein sequence ID" value="RAN62241.1"/>
    <property type="molecule type" value="Genomic_DNA"/>
</dbReference>